<evidence type="ECO:0000313" key="2">
    <source>
        <dbReference type="Proteomes" id="UP000276603"/>
    </source>
</evidence>
<evidence type="ECO:0000313" key="1">
    <source>
        <dbReference type="EMBL" id="RKN83330.1"/>
    </source>
</evidence>
<dbReference type="Proteomes" id="UP000276603">
    <property type="component" value="Unassembled WGS sequence"/>
</dbReference>
<name>A0A3B0CDH9_9FLAO</name>
<dbReference type="OrthoDB" id="9809364at2"/>
<dbReference type="InterPro" id="IPR011659">
    <property type="entry name" value="WD40"/>
</dbReference>
<dbReference type="SUPFAM" id="SSF82171">
    <property type="entry name" value="DPP6 N-terminal domain-like"/>
    <property type="match status" value="1"/>
</dbReference>
<reference evidence="1 2" key="1">
    <citation type="submission" date="2018-10" db="EMBL/GenBank/DDBJ databases">
        <title>Ulvibacterium marinum gen. nov., sp. nov., a novel marine bacterium of the family Flavobacteriaceae, isolated from a culture of the green alga Ulva prolifera.</title>
        <authorList>
            <person name="Zhang Z."/>
        </authorList>
    </citation>
    <scope>NUCLEOTIDE SEQUENCE [LARGE SCALE GENOMIC DNA]</scope>
    <source>
        <strain evidence="1 2">CCMM003</strain>
    </source>
</reference>
<dbReference type="EMBL" id="RBCJ01000001">
    <property type="protein sequence ID" value="RKN83330.1"/>
    <property type="molecule type" value="Genomic_DNA"/>
</dbReference>
<proteinExistence type="predicted"/>
<sequence>MKDAKRNLRHIIFPITLSFFMYSYGQEADKIDPLGKYENEDTPVKLFPGDISVDGMQWNNAFTQDHRKIFYCQQLPHRAQLVYQEFKGKRFLKPEPIPFDTLYNYSDPYINAQGDHLIFMSNLPHRVDKDSVTTHFQLWQSHKLSNGWSNPEIVFPNNTGVGYPWRTKDGTLFYSLMPLDGTRNSNIYFATYEDGQYSTPVALPDNVNSVDKFEGDAFVAPNKEYLIFAGFDREDSMGFSDLYITFNQGGNTWSDPKSLGKEINSEGYDGSPFVTEDGKFLIFTSSRNSPNENSFFNRYIVKFNVDAYRECELFN</sequence>
<evidence type="ECO:0008006" key="3">
    <source>
        <dbReference type="Google" id="ProtNLM"/>
    </source>
</evidence>
<organism evidence="1 2">
    <name type="scientific">Ulvibacterium marinum</name>
    <dbReference type="NCBI Taxonomy" id="2419782"/>
    <lineage>
        <taxon>Bacteria</taxon>
        <taxon>Pseudomonadati</taxon>
        <taxon>Bacteroidota</taxon>
        <taxon>Flavobacteriia</taxon>
        <taxon>Flavobacteriales</taxon>
        <taxon>Flavobacteriaceae</taxon>
        <taxon>Ulvibacterium</taxon>
    </lineage>
</organism>
<keyword evidence="2" id="KW-1185">Reference proteome</keyword>
<protein>
    <recommendedName>
        <fullName evidence="3">Exo-alpha-sialidase</fullName>
    </recommendedName>
</protein>
<dbReference type="RefSeq" id="WP_120710537.1">
    <property type="nucleotide sequence ID" value="NZ_RBCJ01000001.1"/>
</dbReference>
<comment type="caution">
    <text evidence="1">The sequence shown here is derived from an EMBL/GenBank/DDBJ whole genome shotgun (WGS) entry which is preliminary data.</text>
</comment>
<dbReference type="Pfam" id="PF07676">
    <property type="entry name" value="PD40"/>
    <property type="match status" value="1"/>
</dbReference>
<gene>
    <name evidence="1" type="ORF">D7Z94_05760</name>
</gene>
<dbReference type="AlphaFoldDB" id="A0A3B0CDH9"/>
<accession>A0A3B0CDH9</accession>